<accession>A0ACA9UJK7</accession>
<organism evidence="1 2">
    <name type="scientific">Clonostachys rosea f. rosea IK726</name>
    <dbReference type="NCBI Taxonomy" id="1349383"/>
    <lineage>
        <taxon>Eukaryota</taxon>
        <taxon>Fungi</taxon>
        <taxon>Dikarya</taxon>
        <taxon>Ascomycota</taxon>
        <taxon>Pezizomycotina</taxon>
        <taxon>Sordariomycetes</taxon>
        <taxon>Hypocreomycetidae</taxon>
        <taxon>Hypocreales</taxon>
        <taxon>Bionectriaceae</taxon>
        <taxon>Clonostachys</taxon>
    </lineage>
</organism>
<name>A0ACA9UJK7_BIOOC</name>
<reference evidence="1" key="1">
    <citation type="submission" date="2020-04" db="EMBL/GenBank/DDBJ databases">
        <authorList>
            <person name="Broberg M."/>
        </authorList>
    </citation>
    <scope>NUCLEOTIDE SEQUENCE</scope>
</reference>
<evidence type="ECO:0000313" key="2">
    <source>
        <dbReference type="Proteomes" id="UP000836387"/>
    </source>
</evidence>
<comment type="caution">
    <text evidence="1">The sequence shown here is derived from an EMBL/GenBank/DDBJ whole genome shotgun (WGS) entry which is preliminary data.</text>
</comment>
<keyword evidence="2" id="KW-1185">Reference proteome</keyword>
<reference evidence="1" key="2">
    <citation type="submission" date="2021-10" db="EMBL/GenBank/DDBJ databases">
        <authorList>
            <person name="Piombo E."/>
        </authorList>
    </citation>
    <scope>NUCLEOTIDE SEQUENCE</scope>
</reference>
<evidence type="ECO:0000313" key="1">
    <source>
        <dbReference type="EMBL" id="CAG9953288.1"/>
    </source>
</evidence>
<dbReference type="EMBL" id="CADEHS020000521">
    <property type="protein sequence ID" value="CAG9953288.1"/>
    <property type="molecule type" value="Genomic_DNA"/>
</dbReference>
<protein>
    <submittedName>
        <fullName evidence="1">Uncharacterized protein</fullName>
    </submittedName>
</protein>
<dbReference type="Proteomes" id="UP000836387">
    <property type="component" value="Unassembled WGS sequence"/>
</dbReference>
<sequence length="177" mass="19680">MDPRRLFPHTSTTQATLRRRCPLLQHFLCCLVADLEEMESNSEKLTIHSLPLADSEIGKLAAWLETEDANFQSVDNFHICQNTAQLATICSTLVKEIMRNTEPSPSQNRVSAMKFDRPAVIPAQDGWIVDVIPVKITEGSIKMAEQPLAVGQYARLARSVEVTGGFFAVLLLSELAR</sequence>
<proteinExistence type="predicted"/>
<gene>
    <name evidence="1" type="ORF">CRV2_00017493</name>
</gene>